<organism evidence="2">
    <name type="scientific">Capitella teleta</name>
    <name type="common">Polychaete worm</name>
    <dbReference type="NCBI Taxonomy" id="283909"/>
    <lineage>
        <taxon>Eukaryota</taxon>
        <taxon>Metazoa</taxon>
        <taxon>Spiralia</taxon>
        <taxon>Lophotrochozoa</taxon>
        <taxon>Annelida</taxon>
        <taxon>Polychaeta</taxon>
        <taxon>Sedentaria</taxon>
        <taxon>Scolecida</taxon>
        <taxon>Capitellidae</taxon>
        <taxon>Capitella</taxon>
    </lineage>
</organism>
<protein>
    <submittedName>
        <fullName evidence="2 3">Uncharacterized protein</fullName>
    </submittedName>
</protein>
<evidence type="ECO:0000313" key="3">
    <source>
        <dbReference type="EnsemblMetazoa" id="CapteP220135"/>
    </source>
</evidence>
<accession>R7UTE6</accession>
<dbReference type="HOGENOM" id="CLU_1697187_0_0_1"/>
<name>R7UTE6_CAPTE</name>
<dbReference type="Proteomes" id="UP000014760">
    <property type="component" value="Unassembled WGS sequence"/>
</dbReference>
<feature type="chain" id="PRO_5008788406" evidence="1">
    <location>
        <begin position="20"/>
        <end position="155"/>
    </location>
</feature>
<reference evidence="3" key="3">
    <citation type="submission" date="2015-06" db="UniProtKB">
        <authorList>
            <consortium name="EnsemblMetazoa"/>
        </authorList>
    </citation>
    <scope>IDENTIFICATION</scope>
</reference>
<feature type="signal peptide" evidence="1">
    <location>
        <begin position="1"/>
        <end position="19"/>
    </location>
</feature>
<reference evidence="4" key="1">
    <citation type="submission" date="2012-12" db="EMBL/GenBank/DDBJ databases">
        <authorList>
            <person name="Hellsten U."/>
            <person name="Grimwood J."/>
            <person name="Chapman J.A."/>
            <person name="Shapiro H."/>
            <person name="Aerts A."/>
            <person name="Otillar R.P."/>
            <person name="Terry A.Y."/>
            <person name="Boore J.L."/>
            <person name="Simakov O."/>
            <person name="Marletaz F."/>
            <person name="Cho S.-J."/>
            <person name="Edsinger-Gonzales E."/>
            <person name="Havlak P."/>
            <person name="Kuo D.-H."/>
            <person name="Larsson T."/>
            <person name="Lv J."/>
            <person name="Arendt D."/>
            <person name="Savage R."/>
            <person name="Osoegawa K."/>
            <person name="de Jong P."/>
            <person name="Lindberg D.R."/>
            <person name="Seaver E.C."/>
            <person name="Weisblat D.A."/>
            <person name="Putnam N.H."/>
            <person name="Grigoriev I.V."/>
            <person name="Rokhsar D.S."/>
        </authorList>
    </citation>
    <scope>NUCLEOTIDE SEQUENCE</scope>
    <source>
        <strain evidence="4">I ESC-2004</strain>
    </source>
</reference>
<gene>
    <name evidence="2" type="ORF">CAPTEDRAFT_220135</name>
</gene>
<evidence type="ECO:0000313" key="2">
    <source>
        <dbReference type="EMBL" id="ELU06651.1"/>
    </source>
</evidence>
<evidence type="ECO:0000256" key="1">
    <source>
        <dbReference type="SAM" id="SignalP"/>
    </source>
</evidence>
<dbReference type="EnsemblMetazoa" id="CapteT220135">
    <property type="protein sequence ID" value="CapteP220135"/>
    <property type="gene ID" value="CapteG220135"/>
</dbReference>
<dbReference type="OrthoDB" id="10470108at2759"/>
<evidence type="ECO:0000313" key="4">
    <source>
        <dbReference type="Proteomes" id="UP000014760"/>
    </source>
</evidence>
<dbReference type="EMBL" id="AMQN01001199">
    <property type="status" value="NOT_ANNOTATED_CDS"/>
    <property type="molecule type" value="Genomic_DNA"/>
</dbReference>
<keyword evidence="1" id="KW-0732">Signal</keyword>
<proteinExistence type="predicted"/>
<dbReference type="AlphaFoldDB" id="R7UTE6"/>
<dbReference type="EMBL" id="KB300511">
    <property type="protein sequence ID" value="ELU06651.1"/>
    <property type="molecule type" value="Genomic_DNA"/>
</dbReference>
<keyword evidence="4" id="KW-1185">Reference proteome</keyword>
<sequence>MYNVLAVFLLSLFAAIALGKPSSGVQDCMAYNYCQGTRFKSEFMVDGRRINCDVVSDPKNRCCLPQSKHFVCYNIVVEGQFLNYQPSNIQQSTNITGLCRELIHSQGDTYTPGRHNSATVEEEGGNLVWRDGDWRMVQKGNEHIGTLSCGYVELK</sequence>
<reference evidence="2 4" key="2">
    <citation type="journal article" date="2013" name="Nature">
        <title>Insights into bilaterian evolution from three spiralian genomes.</title>
        <authorList>
            <person name="Simakov O."/>
            <person name="Marletaz F."/>
            <person name="Cho S.J."/>
            <person name="Edsinger-Gonzales E."/>
            <person name="Havlak P."/>
            <person name="Hellsten U."/>
            <person name="Kuo D.H."/>
            <person name="Larsson T."/>
            <person name="Lv J."/>
            <person name="Arendt D."/>
            <person name="Savage R."/>
            <person name="Osoegawa K."/>
            <person name="de Jong P."/>
            <person name="Grimwood J."/>
            <person name="Chapman J.A."/>
            <person name="Shapiro H."/>
            <person name="Aerts A."/>
            <person name="Otillar R.P."/>
            <person name="Terry A.Y."/>
            <person name="Boore J.L."/>
            <person name="Grigoriev I.V."/>
            <person name="Lindberg D.R."/>
            <person name="Seaver E.C."/>
            <person name="Weisblat D.A."/>
            <person name="Putnam N.H."/>
            <person name="Rokhsar D.S."/>
        </authorList>
    </citation>
    <scope>NUCLEOTIDE SEQUENCE</scope>
    <source>
        <strain evidence="2 4">I ESC-2004</strain>
    </source>
</reference>